<evidence type="ECO:0000259" key="2">
    <source>
        <dbReference type="Pfam" id="PF25545"/>
    </source>
</evidence>
<accession>A0A9N9V283</accession>
<reference evidence="3" key="1">
    <citation type="submission" date="2021-10" db="EMBL/GenBank/DDBJ databases">
        <authorList>
            <person name="Piombo E."/>
        </authorList>
    </citation>
    <scope>NUCLEOTIDE SEQUENCE</scope>
</reference>
<dbReference type="OrthoDB" id="4940554at2759"/>
<feature type="compositionally biased region" description="Polar residues" evidence="1">
    <location>
        <begin position="20"/>
        <end position="29"/>
    </location>
</feature>
<dbReference type="Pfam" id="PF25545">
    <property type="entry name" value="DUF7924"/>
    <property type="match status" value="1"/>
</dbReference>
<organism evidence="3 4">
    <name type="scientific">Clonostachys rhizophaga</name>
    <dbReference type="NCBI Taxonomy" id="160324"/>
    <lineage>
        <taxon>Eukaryota</taxon>
        <taxon>Fungi</taxon>
        <taxon>Dikarya</taxon>
        <taxon>Ascomycota</taxon>
        <taxon>Pezizomycotina</taxon>
        <taxon>Sordariomycetes</taxon>
        <taxon>Hypocreomycetidae</taxon>
        <taxon>Hypocreales</taxon>
        <taxon>Bionectriaceae</taxon>
        <taxon>Clonostachys</taxon>
    </lineage>
</organism>
<evidence type="ECO:0000313" key="4">
    <source>
        <dbReference type="Proteomes" id="UP000696573"/>
    </source>
</evidence>
<dbReference type="Proteomes" id="UP000696573">
    <property type="component" value="Unassembled WGS sequence"/>
</dbReference>
<keyword evidence="4" id="KW-1185">Reference proteome</keyword>
<evidence type="ECO:0000313" key="3">
    <source>
        <dbReference type="EMBL" id="CAH0017220.1"/>
    </source>
</evidence>
<dbReference type="AlphaFoldDB" id="A0A9N9V283"/>
<dbReference type="EMBL" id="CABFNQ020000500">
    <property type="protein sequence ID" value="CAH0017220.1"/>
    <property type="molecule type" value="Genomic_DNA"/>
</dbReference>
<feature type="domain" description="DUF7924" evidence="2">
    <location>
        <begin position="116"/>
        <end position="176"/>
    </location>
</feature>
<dbReference type="InterPro" id="IPR057684">
    <property type="entry name" value="DUF7924"/>
</dbReference>
<feature type="compositionally biased region" description="Basic residues" evidence="1">
    <location>
        <begin position="1"/>
        <end position="19"/>
    </location>
</feature>
<protein>
    <recommendedName>
        <fullName evidence="2">DUF7924 domain-containing protein</fullName>
    </recommendedName>
</protein>
<proteinExistence type="predicted"/>
<evidence type="ECO:0000256" key="1">
    <source>
        <dbReference type="SAM" id="MobiDB-lite"/>
    </source>
</evidence>
<sequence>MEHLLARKKSLSSLGRKRSNSTTSTTPNDQKPREEKSAPYKGPRYKTLLATKGSFMDKSDLGITEISKKTYFTLLSAEQATPNGSVFRDDLFEQTCRSVEDRKEARVLRDITPLISVNEGWNNSIPLTGTRPQPDYSVGFGREAFTDDQLAKLSPFLGVFIAGDRSFFMGTYYMYFSSHIGTFSERHIIVSSKTDAWGKTPGLINTKIKM</sequence>
<name>A0A9N9V283_9HYPO</name>
<comment type="caution">
    <text evidence="3">The sequence shown here is derived from an EMBL/GenBank/DDBJ whole genome shotgun (WGS) entry which is preliminary data.</text>
</comment>
<feature type="region of interest" description="Disordered" evidence="1">
    <location>
        <begin position="1"/>
        <end position="43"/>
    </location>
</feature>
<dbReference type="PANTHER" id="PTHR42470">
    <property type="entry name" value="VAST DOMAIN-CONTAINING PROTEIN"/>
    <property type="match status" value="1"/>
</dbReference>
<dbReference type="PANTHER" id="PTHR42470:SF2">
    <property type="match status" value="1"/>
</dbReference>
<gene>
    <name evidence="3" type="ORF">CRHIZ90672A_00018500</name>
</gene>